<evidence type="ECO:0000313" key="2">
    <source>
        <dbReference type="Proteomes" id="UP000283569"/>
    </source>
</evidence>
<organism evidence="1 2">
    <name type="scientific">Gibberella intermedia</name>
    <name type="common">Bulb rot disease fungus</name>
    <name type="synonym">Fusarium proliferatum</name>
    <dbReference type="NCBI Taxonomy" id="948311"/>
    <lineage>
        <taxon>Eukaryota</taxon>
        <taxon>Fungi</taxon>
        <taxon>Dikarya</taxon>
        <taxon>Ascomycota</taxon>
        <taxon>Pezizomycotina</taxon>
        <taxon>Sordariomycetes</taxon>
        <taxon>Hypocreomycetidae</taxon>
        <taxon>Hypocreales</taxon>
        <taxon>Nectriaceae</taxon>
        <taxon>Fusarium</taxon>
        <taxon>Fusarium fujikuroi species complex</taxon>
    </lineage>
</organism>
<accession>A0A420TLL7</accession>
<name>A0A420TLL7_GIBIN</name>
<dbReference type="Proteomes" id="UP000283569">
    <property type="component" value="Unassembled WGS sequence"/>
</dbReference>
<proteinExistence type="predicted"/>
<sequence>MVVVLHLVQAVARYQPAAKSRSMSCIAQREWHEIPRISS</sequence>
<comment type="caution">
    <text evidence="1">The sequence shown here is derived from an EMBL/GenBank/DDBJ whole genome shotgun (WGS) entry which is preliminary data.</text>
</comment>
<protein>
    <submittedName>
        <fullName evidence="1">Uncharacterized protein</fullName>
    </submittedName>
</protein>
<dbReference type="AlphaFoldDB" id="A0A420TLL7"/>
<gene>
    <name evidence="1" type="ORF">BFJ72_g4761</name>
</gene>
<dbReference type="EMBL" id="MRDB01000013">
    <property type="protein sequence ID" value="RKL42384.1"/>
    <property type="molecule type" value="Genomic_DNA"/>
</dbReference>
<reference evidence="1 2" key="1">
    <citation type="journal article" date="2018" name="Sci. Rep.">
        <title>Characterisation of pathogen-specific regions and novel effector candidates in Fusarium oxysporum f. sp. cepae.</title>
        <authorList>
            <person name="Armitage A.D."/>
            <person name="Taylor A."/>
            <person name="Sobczyk M.K."/>
            <person name="Baxter L."/>
            <person name="Greenfield B.P."/>
            <person name="Bates H.J."/>
            <person name="Wilson F."/>
            <person name="Jackson A.C."/>
            <person name="Ott S."/>
            <person name="Harrison R.J."/>
            <person name="Clarkson J.P."/>
        </authorList>
    </citation>
    <scope>NUCLEOTIDE SEQUENCE [LARGE SCALE GENOMIC DNA]</scope>
    <source>
        <strain evidence="1 2">Fp_A8</strain>
    </source>
</reference>
<evidence type="ECO:0000313" key="1">
    <source>
        <dbReference type="EMBL" id="RKL42384.1"/>
    </source>
</evidence>